<evidence type="ECO:0000256" key="1">
    <source>
        <dbReference type="ARBA" id="ARBA00010552"/>
    </source>
</evidence>
<dbReference type="PANTHER" id="PTHR11803">
    <property type="entry name" value="2-IMINOBUTANOATE/2-IMINOPROPANOATE DEAMINASE RIDA"/>
    <property type="match status" value="1"/>
</dbReference>
<accession>A0ABW4J5B8</accession>
<evidence type="ECO:0000313" key="3">
    <source>
        <dbReference type="Proteomes" id="UP001597267"/>
    </source>
</evidence>
<dbReference type="NCBIfam" id="TIGR00004">
    <property type="entry name" value="Rid family detoxifying hydrolase"/>
    <property type="match status" value="1"/>
</dbReference>
<dbReference type="InterPro" id="IPR006175">
    <property type="entry name" value="YjgF/YER057c/UK114"/>
</dbReference>
<dbReference type="SUPFAM" id="SSF55298">
    <property type="entry name" value="YjgF-like"/>
    <property type="match status" value="1"/>
</dbReference>
<proteinExistence type="inferred from homology"/>
<sequence length="126" mass="13132">MIKKAVNSDGAPSAVGPYSHSVLAGDTLYVSGQLGLDPATGKLADGVAAQAKQGLTNLGAILKTSGLDYKDVVKTTVFLKDINDFATINKIYGEYFTELLPARSCIEVANLPAGGLFEIEAVAIKD</sequence>
<dbReference type="Gene3D" id="3.30.1330.40">
    <property type="entry name" value="RutC-like"/>
    <property type="match status" value="1"/>
</dbReference>
<dbReference type="Proteomes" id="UP001597267">
    <property type="component" value="Unassembled WGS sequence"/>
</dbReference>
<dbReference type="InterPro" id="IPR006056">
    <property type="entry name" value="RidA"/>
</dbReference>
<dbReference type="InterPro" id="IPR035959">
    <property type="entry name" value="RutC-like_sf"/>
</dbReference>
<dbReference type="PANTHER" id="PTHR11803:SF39">
    <property type="entry name" value="2-IMINOBUTANOATE_2-IMINOPROPANOATE DEAMINASE"/>
    <property type="match status" value="1"/>
</dbReference>
<organism evidence="2 3">
    <name type="scientific">Agrilactobacillus yilanensis</name>
    <dbReference type="NCBI Taxonomy" id="2485997"/>
    <lineage>
        <taxon>Bacteria</taxon>
        <taxon>Bacillati</taxon>
        <taxon>Bacillota</taxon>
        <taxon>Bacilli</taxon>
        <taxon>Lactobacillales</taxon>
        <taxon>Lactobacillaceae</taxon>
        <taxon>Agrilactobacillus</taxon>
    </lineage>
</organism>
<comment type="caution">
    <text evidence="2">The sequence shown here is derived from an EMBL/GenBank/DDBJ whole genome shotgun (WGS) entry which is preliminary data.</text>
</comment>
<dbReference type="Pfam" id="PF01042">
    <property type="entry name" value="Ribonuc_L-PSP"/>
    <property type="match status" value="1"/>
</dbReference>
<protein>
    <submittedName>
        <fullName evidence="2">RidA family protein</fullName>
    </submittedName>
</protein>
<evidence type="ECO:0000313" key="2">
    <source>
        <dbReference type="EMBL" id="MFD1670839.1"/>
    </source>
</evidence>
<gene>
    <name evidence="2" type="ORF">ACFQ5M_01875</name>
</gene>
<reference evidence="3" key="1">
    <citation type="journal article" date="2019" name="Int. J. Syst. Evol. Microbiol.">
        <title>The Global Catalogue of Microorganisms (GCM) 10K type strain sequencing project: providing services to taxonomists for standard genome sequencing and annotation.</title>
        <authorList>
            <consortium name="The Broad Institute Genomics Platform"/>
            <consortium name="The Broad Institute Genome Sequencing Center for Infectious Disease"/>
            <person name="Wu L."/>
            <person name="Ma J."/>
        </authorList>
    </citation>
    <scope>NUCLEOTIDE SEQUENCE [LARGE SCALE GENOMIC DNA]</scope>
    <source>
        <strain evidence="3">CCM 8896</strain>
    </source>
</reference>
<name>A0ABW4J5B8_9LACO</name>
<dbReference type="CDD" id="cd00448">
    <property type="entry name" value="YjgF_YER057c_UK114_family"/>
    <property type="match status" value="1"/>
</dbReference>
<keyword evidence="3" id="KW-1185">Reference proteome</keyword>
<comment type="similarity">
    <text evidence="1">Belongs to the RutC family.</text>
</comment>
<dbReference type="RefSeq" id="WP_125712619.1">
    <property type="nucleotide sequence ID" value="NZ_JBHTOP010000002.1"/>
</dbReference>
<dbReference type="EMBL" id="JBHTOP010000002">
    <property type="protein sequence ID" value="MFD1670839.1"/>
    <property type="molecule type" value="Genomic_DNA"/>
</dbReference>